<dbReference type="GO" id="GO:0005681">
    <property type="term" value="C:spliceosomal complex"/>
    <property type="evidence" value="ECO:0007669"/>
    <property type="project" value="InterPro"/>
</dbReference>
<keyword evidence="2" id="KW-0175">Coiled coil</keyword>
<dbReference type="EMBL" id="CM026425">
    <property type="protein sequence ID" value="KAG0577790.1"/>
    <property type="molecule type" value="Genomic_DNA"/>
</dbReference>
<feature type="domain" description="SKI-interacting protein SKIP SNW" evidence="4">
    <location>
        <begin position="66"/>
        <end position="228"/>
    </location>
</feature>
<dbReference type="InterPro" id="IPR017862">
    <property type="entry name" value="SKI-int_prot_SKIP"/>
</dbReference>
<evidence type="ECO:0000256" key="1">
    <source>
        <dbReference type="ARBA" id="ARBA00010197"/>
    </source>
</evidence>
<feature type="region of interest" description="Disordered" evidence="3">
    <location>
        <begin position="462"/>
        <end position="481"/>
    </location>
</feature>
<dbReference type="Proteomes" id="UP000822688">
    <property type="component" value="Chromosome 5"/>
</dbReference>
<evidence type="ECO:0000256" key="2">
    <source>
        <dbReference type="SAM" id="Coils"/>
    </source>
</evidence>
<gene>
    <name evidence="5" type="ORF">KC19_5G182200</name>
</gene>
<comment type="similarity">
    <text evidence="1">Belongs to the SNW family.</text>
</comment>
<proteinExistence type="inferred from homology"/>
<dbReference type="InterPro" id="IPR004015">
    <property type="entry name" value="SKI-int_prot_SKIP_SNW-dom"/>
</dbReference>
<protein>
    <recommendedName>
        <fullName evidence="4">SKI-interacting protein SKIP SNW domain-containing protein</fullName>
    </recommendedName>
</protein>
<organism evidence="5 6">
    <name type="scientific">Ceratodon purpureus</name>
    <name type="common">Fire moss</name>
    <name type="synonym">Dicranum purpureum</name>
    <dbReference type="NCBI Taxonomy" id="3225"/>
    <lineage>
        <taxon>Eukaryota</taxon>
        <taxon>Viridiplantae</taxon>
        <taxon>Streptophyta</taxon>
        <taxon>Embryophyta</taxon>
        <taxon>Bryophyta</taxon>
        <taxon>Bryophytina</taxon>
        <taxon>Bryopsida</taxon>
        <taxon>Dicranidae</taxon>
        <taxon>Pseudoditrichales</taxon>
        <taxon>Ditrichaceae</taxon>
        <taxon>Ceratodon</taxon>
    </lineage>
</organism>
<evidence type="ECO:0000313" key="6">
    <source>
        <dbReference type="Proteomes" id="UP000822688"/>
    </source>
</evidence>
<feature type="region of interest" description="Disordered" evidence="3">
    <location>
        <begin position="288"/>
        <end position="317"/>
    </location>
</feature>
<evidence type="ECO:0000259" key="4">
    <source>
        <dbReference type="Pfam" id="PF02731"/>
    </source>
</evidence>
<sequence>MFSRNIATSSPRCLGMKVDSESKSFIEEAEATTERTRAALEKIVEGRLSAAAQPKSVPSQWSARSFIKYTPSDSQQSAAYKSGANQRVIWMVEMPKDSLEPPKFKHKKVPKAFGAPPVPVLHSPPRPVTVKDQQDWKIPPCISNWKNPKGYTIPLDKRLATDHGRGLLHEVQVNDNFANLSEALDVAEHKAREAVEARSKIQREVMIKENEKKENELRMLAQRARMERAGVSAATGANATLVAADRRGAVPYEWRADDARGITKEEGMKETKEERQYRLGREALRVNRQRERERERRLEAKEGPVGKKSKITRDRDRDMSEKMALGIIANVGASYGELTYDQRLFNQEKGNPMESRLIADDSYNVYDKALFTSQSGLSGLYRPQKHTNHAEEVCGGDAGEQLDKVLINRFRPARKGFAGASERARPLDRPVEFEKDDVGEDPFGLDIFLTELKKGKKALDKVGEGGTILPSSARAGNKDSD</sequence>
<reference evidence="5" key="1">
    <citation type="submission" date="2020-06" db="EMBL/GenBank/DDBJ databases">
        <title>WGS assembly of Ceratodon purpureus strain R40.</title>
        <authorList>
            <person name="Carey S.B."/>
            <person name="Jenkins J."/>
            <person name="Shu S."/>
            <person name="Lovell J.T."/>
            <person name="Sreedasyam A."/>
            <person name="Maumus F."/>
            <person name="Tiley G.P."/>
            <person name="Fernandez-Pozo N."/>
            <person name="Barry K."/>
            <person name="Chen C."/>
            <person name="Wang M."/>
            <person name="Lipzen A."/>
            <person name="Daum C."/>
            <person name="Saski C.A."/>
            <person name="Payton A.C."/>
            <person name="Mcbreen J.C."/>
            <person name="Conrad R.E."/>
            <person name="Kollar L.M."/>
            <person name="Olsson S."/>
            <person name="Huttunen S."/>
            <person name="Landis J.B."/>
            <person name="Wickett N.J."/>
            <person name="Johnson M.G."/>
            <person name="Rensing S.A."/>
            <person name="Grimwood J."/>
            <person name="Schmutz J."/>
            <person name="Mcdaniel S.F."/>
        </authorList>
    </citation>
    <scope>NUCLEOTIDE SEQUENCE</scope>
    <source>
        <strain evidence="5">R40</strain>
    </source>
</reference>
<dbReference type="PANTHER" id="PTHR12096">
    <property type="entry name" value="NUCLEAR PROTEIN SKIP-RELATED"/>
    <property type="match status" value="1"/>
</dbReference>
<dbReference type="AlphaFoldDB" id="A0A8T0I2U2"/>
<accession>A0A8T0I2U2</accession>
<comment type="caution">
    <text evidence="5">The sequence shown here is derived from an EMBL/GenBank/DDBJ whole genome shotgun (WGS) entry which is preliminary data.</text>
</comment>
<evidence type="ECO:0000256" key="3">
    <source>
        <dbReference type="SAM" id="MobiDB-lite"/>
    </source>
</evidence>
<name>A0A8T0I2U2_CERPU</name>
<dbReference type="GO" id="GO:0000398">
    <property type="term" value="P:mRNA splicing, via spliceosome"/>
    <property type="evidence" value="ECO:0007669"/>
    <property type="project" value="InterPro"/>
</dbReference>
<keyword evidence="6" id="KW-1185">Reference proteome</keyword>
<feature type="coiled-coil region" evidence="2">
    <location>
        <begin position="184"/>
        <end position="227"/>
    </location>
</feature>
<dbReference type="Pfam" id="PF02731">
    <property type="entry name" value="SKIP_SNW"/>
    <property type="match status" value="1"/>
</dbReference>
<evidence type="ECO:0000313" key="5">
    <source>
        <dbReference type="EMBL" id="KAG0577790.1"/>
    </source>
</evidence>